<dbReference type="Proteomes" id="UP000824120">
    <property type="component" value="Chromosome 11"/>
</dbReference>
<dbReference type="InterPro" id="IPR036852">
    <property type="entry name" value="Peptidase_S8/S53_dom_sf"/>
</dbReference>
<organism evidence="3 4">
    <name type="scientific">Solanum commersonii</name>
    <name type="common">Commerson's wild potato</name>
    <name type="synonym">Commerson's nightshade</name>
    <dbReference type="NCBI Taxonomy" id="4109"/>
    <lineage>
        <taxon>Eukaryota</taxon>
        <taxon>Viridiplantae</taxon>
        <taxon>Streptophyta</taxon>
        <taxon>Embryophyta</taxon>
        <taxon>Tracheophyta</taxon>
        <taxon>Spermatophyta</taxon>
        <taxon>Magnoliopsida</taxon>
        <taxon>eudicotyledons</taxon>
        <taxon>Gunneridae</taxon>
        <taxon>Pentapetalae</taxon>
        <taxon>asterids</taxon>
        <taxon>lamiids</taxon>
        <taxon>Solanales</taxon>
        <taxon>Solanaceae</taxon>
        <taxon>Solanoideae</taxon>
        <taxon>Solaneae</taxon>
        <taxon>Solanum</taxon>
    </lineage>
</organism>
<dbReference type="SUPFAM" id="SSF52743">
    <property type="entry name" value="Subtilisin-like"/>
    <property type="match status" value="1"/>
</dbReference>
<keyword evidence="4" id="KW-1185">Reference proteome</keyword>
<evidence type="ECO:0000256" key="2">
    <source>
        <dbReference type="ARBA" id="ARBA00022729"/>
    </source>
</evidence>
<dbReference type="GO" id="GO:0006508">
    <property type="term" value="P:proteolysis"/>
    <property type="evidence" value="ECO:0007669"/>
    <property type="project" value="InterPro"/>
</dbReference>
<evidence type="ECO:0000256" key="1">
    <source>
        <dbReference type="ARBA" id="ARBA00011073"/>
    </source>
</evidence>
<evidence type="ECO:0000313" key="3">
    <source>
        <dbReference type="EMBL" id="KAG5577708.1"/>
    </source>
</evidence>
<dbReference type="AlphaFoldDB" id="A0A9J5WRC9"/>
<dbReference type="EMBL" id="JACXVP010000011">
    <property type="protein sequence ID" value="KAG5577708.1"/>
    <property type="molecule type" value="Genomic_DNA"/>
</dbReference>
<comment type="similarity">
    <text evidence="1">Belongs to the peptidase S8 family.</text>
</comment>
<sequence>MPFMNISMNSARDTYRHGTYVASFTAGSFVKGVSSFGYAPGTARGAFVSDLIAAMDQASVGAIMKGVLVSASAGNNGPEMGP</sequence>
<dbReference type="Gene3D" id="3.40.50.200">
    <property type="entry name" value="Peptidase S8/S53 domain"/>
    <property type="match status" value="1"/>
</dbReference>
<protein>
    <submittedName>
        <fullName evidence="3">Uncharacterized protein</fullName>
    </submittedName>
</protein>
<accession>A0A9J5WRC9</accession>
<evidence type="ECO:0000313" key="4">
    <source>
        <dbReference type="Proteomes" id="UP000824120"/>
    </source>
</evidence>
<dbReference type="InterPro" id="IPR045051">
    <property type="entry name" value="SBT"/>
</dbReference>
<dbReference type="PANTHER" id="PTHR10795">
    <property type="entry name" value="PROPROTEIN CONVERTASE SUBTILISIN/KEXIN"/>
    <property type="match status" value="1"/>
</dbReference>
<proteinExistence type="inferred from homology"/>
<dbReference type="OrthoDB" id="4803627at2759"/>
<comment type="caution">
    <text evidence="3">The sequence shown here is derived from an EMBL/GenBank/DDBJ whole genome shotgun (WGS) entry which is preliminary data.</text>
</comment>
<keyword evidence="2" id="KW-0732">Signal</keyword>
<name>A0A9J5WRC9_SOLCO</name>
<gene>
    <name evidence="3" type="ORF">H5410_057842</name>
</gene>
<dbReference type="GO" id="GO:0004252">
    <property type="term" value="F:serine-type endopeptidase activity"/>
    <property type="evidence" value="ECO:0007669"/>
    <property type="project" value="InterPro"/>
</dbReference>
<reference evidence="3 4" key="1">
    <citation type="submission" date="2020-09" db="EMBL/GenBank/DDBJ databases">
        <title>De no assembly of potato wild relative species, Solanum commersonii.</title>
        <authorList>
            <person name="Cho K."/>
        </authorList>
    </citation>
    <scope>NUCLEOTIDE SEQUENCE [LARGE SCALE GENOMIC DNA]</scope>
    <source>
        <strain evidence="3">LZ3.2</strain>
        <tissue evidence="3">Leaf</tissue>
    </source>
</reference>